<evidence type="ECO:0000256" key="2">
    <source>
        <dbReference type="SAM" id="MobiDB-lite"/>
    </source>
</evidence>
<organism evidence="3 4">
    <name type="scientific">Chaetomium strumarium</name>
    <dbReference type="NCBI Taxonomy" id="1170767"/>
    <lineage>
        <taxon>Eukaryota</taxon>
        <taxon>Fungi</taxon>
        <taxon>Dikarya</taxon>
        <taxon>Ascomycota</taxon>
        <taxon>Pezizomycotina</taxon>
        <taxon>Sordariomycetes</taxon>
        <taxon>Sordariomycetidae</taxon>
        <taxon>Sordariales</taxon>
        <taxon>Chaetomiaceae</taxon>
        <taxon>Chaetomium</taxon>
    </lineage>
</organism>
<dbReference type="RefSeq" id="XP_062725335.1">
    <property type="nucleotide sequence ID" value="XM_062864410.1"/>
</dbReference>
<keyword evidence="4" id="KW-1185">Reference proteome</keyword>
<dbReference type="InterPro" id="IPR001138">
    <property type="entry name" value="Zn2Cys6_DnaBD"/>
</dbReference>
<reference evidence="3" key="1">
    <citation type="journal article" date="2023" name="Mol. Phylogenet. Evol.">
        <title>Genome-scale phylogeny and comparative genomics of the fungal order Sordariales.</title>
        <authorList>
            <person name="Hensen N."/>
            <person name="Bonometti L."/>
            <person name="Westerberg I."/>
            <person name="Brannstrom I.O."/>
            <person name="Guillou S."/>
            <person name="Cros-Aarteil S."/>
            <person name="Calhoun S."/>
            <person name="Haridas S."/>
            <person name="Kuo A."/>
            <person name="Mondo S."/>
            <person name="Pangilinan J."/>
            <person name="Riley R."/>
            <person name="LaButti K."/>
            <person name="Andreopoulos B."/>
            <person name="Lipzen A."/>
            <person name="Chen C."/>
            <person name="Yan M."/>
            <person name="Daum C."/>
            <person name="Ng V."/>
            <person name="Clum A."/>
            <person name="Steindorff A."/>
            <person name="Ohm R.A."/>
            <person name="Martin F."/>
            <person name="Silar P."/>
            <person name="Natvig D.O."/>
            <person name="Lalanne C."/>
            <person name="Gautier V."/>
            <person name="Ament-Velasquez S.L."/>
            <person name="Kruys A."/>
            <person name="Hutchinson M.I."/>
            <person name="Powell A.J."/>
            <person name="Barry K."/>
            <person name="Miller A.N."/>
            <person name="Grigoriev I.V."/>
            <person name="Debuchy R."/>
            <person name="Gladieux P."/>
            <person name="Hiltunen Thoren M."/>
            <person name="Johannesson H."/>
        </authorList>
    </citation>
    <scope>NUCLEOTIDE SEQUENCE</scope>
    <source>
        <strain evidence="3">CBS 333.67</strain>
    </source>
</reference>
<dbReference type="EMBL" id="JAUDZG010000001">
    <property type="protein sequence ID" value="KAK3309555.1"/>
    <property type="molecule type" value="Genomic_DNA"/>
</dbReference>
<evidence type="ECO:0000313" key="4">
    <source>
        <dbReference type="Proteomes" id="UP001273166"/>
    </source>
</evidence>
<gene>
    <name evidence="3" type="ORF">B0T15DRAFT_387850</name>
</gene>
<feature type="non-terminal residue" evidence="3">
    <location>
        <position position="1"/>
    </location>
</feature>
<evidence type="ECO:0000256" key="1">
    <source>
        <dbReference type="ARBA" id="ARBA00023242"/>
    </source>
</evidence>
<dbReference type="PANTHER" id="PTHR35392:SF3">
    <property type="entry name" value="ZN(2)-C6 FUNGAL-TYPE DOMAIN-CONTAINING PROTEIN"/>
    <property type="match status" value="1"/>
</dbReference>
<feature type="region of interest" description="Disordered" evidence="2">
    <location>
        <begin position="94"/>
        <end position="145"/>
    </location>
</feature>
<dbReference type="GO" id="GO:0008270">
    <property type="term" value="F:zinc ion binding"/>
    <property type="evidence" value="ECO:0007669"/>
    <property type="project" value="InterPro"/>
</dbReference>
<name>A0AAJ0H104_9PEZI</name>
<dbReference type="Proteomes" id="UP001273166">
    <property type="component" value="Unassembled WGS sequence"/>
</dbReference>
<evidence type="ECO:0000313" key="3">
    <source>
        <dbReference type="EMBL" id="KAK3309555.1"/>
    </source>
</evidence>
<evidence type="ECO:0008006" key="5">
    <source>
        <dbReference type="Google" id="ProtNLM"/>
    </source>
</evidence>
<dbReference type="GO" id="GO:0000981">
    <property type="term" value="F:DNA-binding transcription factor activity, RNA polymerase II-specific"/>
    <property type="evidence" value="ECO:0007669"/>
    <property type="project" value="InterPro"/>
</dbReference>
<dbReference type="GeneID" id="87883239"/>
<accession>A0AAJ0H104</accession>
<dbReference type="CDD" id="cd00067">
    <property type="entry name" value="GAL4"/>
    <property type="match status" value="1"/>
</dbReference>
<comment type="caution">
    <text evidence="3">The sequence shown here is derived from an EMBL/GenBank/DDBJ whole genome shotgun (WGS) entry which is preliminary data.</text>
</comment>
<dbReference type="PANTHER" id="PTHR35392">
    <property type="entry name" value="ZN(II)2CYS6 TRANSCRIPTION FACTOR (EUROFUNG)-RELATED-RELATED"/>
    <property type="match status" value="1"/>
</dbReference>
<dbReference type="AlphaFoldDB" id="A0AAJ0H104"/>
<reference evidence="3" key="2">
    <citation type="submission" date="2023-06" db="EMBL/GenBank/DDBJ databases">
        <authorList>
            <consortium name="Lawrence Berkeley National Laboratory"/>
            <person name="Mondo S.J."/>
            <person name="Hensen N."/>
            <person name="Bonometti L."/>
            <person name="Westerberg I."/>
            <person name="Brannstrom I.O."/>
            <person name="Guillou S."/>
            <person name="Cros-Aarteil S."/>
            <person name="Calhoun S."/>
            <person name="Haridas S."/>
            <person name="Kuo A."/>
            <person name="Pangilinan J."/>
            <person name="Riley R."/>
            <person name="Labutti K."/>
            <person name="Andreopoulos B."/>
            <person name="Lipzen A."/>
            <person name="Chen C."/>
            <person name="Yanf M."/>
            <person name="Daum C."/>
            <person name="Ng V."/>
            <person name="Clum A."/>
            <person name="Steindorff A."/>
            <person name="Ohm R."/>
            <person name="Martin F."/>
            <person name="Silar P."/>
            <person name="Natvig D."/>
            <person name="Lalanne C."/>
            <person name="Gautier V."/>
            <person name="Ament-Velasquez S.L."/>
            <person name="Kruys A."/>
            <person name="Hutchinson M.I."/>
            <person name="Powell A.J."/>
            <person name="Barry K."/>
            <person name="Miller A.N."/>
            <person name="Grigoriev I.V."/>
            <person name="Debuchy R."/>
            <person name="Gladieux P."/>
            <person name="Thoren M.H."/>
            <person name="Johannesson H."/>
        </authorList>
    </citation>
    <scope>NUCLEOTIDE SEQUENCE</scope>
    <source>
        <strain evidence="3">CBS 333.67</strain>
    </source>
</reference>
<proteinExistence type="predicted"/>
<sequence>NVRKRRAYCPEEAPAEPVFHGLTYSSPTGHATLNFPADHQYILQQPPLSHVLPSSYIDPNFPDTHLFILEQAAILLNQPLDSLLNLNNQQHPYVSDQDHFHKKPRLDPTAQMPTPYSDGLYRRDGQEKPPLGGQPGAGVIPSHKPPGLFGGWTGSRLADCFASFSMCATSDSQPSYQPLVTPPPYDYHDRKALALDTTMVSVQTPSQGSLLPTPVSPQPTGLFPCDDPALMSQYMSNHPPLQPSQVLGLQPAASREEMVYPSLSAQGYLTEVSLQADAASGTCSAGSQCSPLDGHGILMNLPSHFHSAQVCDVRPGAGNTAVQEDFLPTQRTTPVKRGPFKDQDSREKTALTRKMGSCIRCRMQRIRCNLDPDNERGPCLSCKKIASTTRVYRLNCLRLKITDVRLFKPGQVKGQEWTNRWKDSVMDDIGNWESAQVRTIYVTEGYTGQSVRLQVRQFRPLPGDSLERKWVSKDGAKRAVKIPAFAIVNLDEAKAAFDQYIKHGLLNCCDYLLGPRDKLLWRTYTLAIKLAHDTSTPLSERSLLVSTLDLWMSVRLTTKSFEIVGDDTLDMPRDIIKDEDNPLHGKIPIPPVMGAQIDSVIIHQIQPRLRRKALEELQKMTQEKKQKTWLTTYLVTFILLHNIALITKHDADYAKKHGLKRRFAREAHVKEYNIGANTLLAYFHYCNKAIYPFSTECKDQDLQTLAELNDEAISFVRYTRRVVAQNKREWQDLWLLDAYENEFYYVSQLFEPNWQPRTMA</sequence>
<keyword evidence="1" id="KW-0539">Nucleus</keyword>
<dbReference type="InterPro" id="IPR052973">
    <property type="entry name" value="Fungal_sec-metab_reg_TF"/>
</dbReference>
<protein>
    <recommendedName>
        <fullName evidence="5">Zn(2)-C6 fungal-type domain-containing protein</fullName>
    </recommendedName>
</protein>